<dbReference type="Gene3D" id="1.10.1740.10">
    <property type="match status" value="1"/>
</dbReference>
<dbReference type="SUPFAM" id="SSF88659">
    <property type="entry name" value="Sigma3 and sigma4 domains of RNA polymerase sigma factors"/>
    <property type="match status" value="1"/>
</dbReference>
<evidence type="ECO:0000256" key="6">
    <source>
        <dbReference type="SAM" id="MobiDB-lite"/>
    </source>
</evidence>
<dbReference type="PANTHER" id="PTHR43133">
    <property type="entry name" value="RNA POLYMERASE ECF-TYPE SIGMA FACTO"/>
    <property type="match status" value="1"/>
</dbReference>
<evidence type="ECO:0000313" key="9">
    <source>
        <dbReference type="EMBL" id="MEE6148217.1"/>
    </source>
</evidence>
<evidence type="ECO:0000256" key="2">
    <source>
        <dbReference type="ARBA" id="ARBA00023015"/>
    </source>
</evidence>
<proteinExistence type="inferred from homology"/>
<feature type="compositionally biased region" description="Basic and acidic residues" evidence="6">
    <location>
        <begin position="178"/>
        <end position="187"/>
    </location>
</feature>
<dbReference type="SUPFAM" id="SSF88946">
    <property type="entry name" value="Sigma2 domain of RNA polymerase sigma factors"/>
    <property type="match status" value="1"/>
</dbReference>
<keyword evidence="5" id="KW-0804">Transcription</keyword>
<dbReference type="RefSeq" id="WP_330958985.1">
    <property type="nucleotide sequence ID" value="NZ_JAZGJQ010000016.1"/>
</dbReference>
<feature type="domain" description="RNA polymerase sigma factor 70 region 4 type 2" evidence="8">
    <location>
        <begin position="124"/>
        <end position="175"/>
    </location>
</feature>
<organism evidence="9 10">
    <name type="scientific">Olsenella absiana</name>
    <dbReference type="NCBI Taxonomy" id="3115222"/>
    <lineage>
        <taxon>Bacteria</taxon>
        <taxon>Bacillati</taxon>
        <taxon>Actinomycetota</taxon>
        <taxon>Coriobacteriia</taxon>
        <taxon>Coriobacteriales</taxon>
        <taxon>Atopobiaceae</taxon>
        <taxon>Olsenella</taxon>
    </lineage>
</organism>
<evidence type="ECO:0000256" key="3">
    <source>
        <dbReference type="ARBA" id="ARBA00023082"/>
    </source>
</evidence>
<keyword evidence="3" id="KW-0731">Sigma factor</keyword>
<dbReference type="Pfam" id="PF04542">
    <property type="entry name" value="Sigma70_r2"/>
    <property type="match status" value="1"/>
</dbReference>
<gene>
    <name evidence="9" type="ORF">VXJ25_09530</name>
</gene>
<evidence type="ECO:0000256" key="1">
    <source>
        <dbReference type="ARBA" id="ARBA00010641"/>
    </source>
</evidence>
<dbReference type="InterPro" id="IPR013325">
    <property type="entry name" value="RNA_pol_sigma_r2"/>
</dbReference>
<feature type="compositionally biased region" description="Gly residues" evidence="6">
    <location>
        <begin position="212"/>
        <end position="221"/>
    </location>
</feature>
<dbReference type="Proteomes" id="UP001332931">
    <property type="component" value="Unassembled WGS sequence"/>
</dbReference>
<evidence type="ECO:0000313" key="10">
    <source>
        <dbReference type="Proteomes" id="UP001332931"/>
    </source>
</evidence>
<feature type="domain" description="RNA polymerase sigma-70 region 2" evidence="7">
    <location>
        <begin position="24"/>
        <end position="92"/>
    </location>
</feature>
<dbReference type="InterPro" id="IPR007627">
    <property type="entry name" value="RNA_pol_sigma70_r2"/>
</dbReference>
<sequence>MARDARRAGGATPAEEAQREARRLVDEYGDLALRLAYTYLGSLEDAQDVSQDVLCKLVCRREPFRGPEHERAWVIRCTANACKDVLRSASRRREVALDAVGELACATGQDEVAGSLEEDELPGRVTRAVMGLPPLYREAVYLHYYESMSIAQIARATEASQSAVAKRLSRAREELRERLEGKGHGEGHGAGVPQGDGPDLADAGAAREDGAGGRLGGVGAR</sequence>
<dbReference type="CDD" id="cd06171">
    <property type="entry name" value="Sigma70_r4"/>
    <property type="match status" value="1"/>
</dbReference>
<dbReference type="EMBL" id="JAZGJQ010000016">
    <property type="protein sequence ID" value="MEE6148217.1"/>
    <property type="molecule type" value="Genomic_DNA"/>
</dbReference>
<keyword evidence="2" id="KW-0805">Transcription regulation</keyword>
<dbReference type="Pfam" id="PF08281">
    <property type="entry name" value="Sigma70_r4_2"/>
    <property type="match status" value="1"/>
</dbReference>
<dbReference type="PANTHER" id="PTHR43133:SF8">
    <property type="entry name" value="RNA POLYMERASE SIGMA FACTOR HI_1459-RELATED"/>
    <property type="match status" value="1"/>
</dbReference>
<comment type="caution">
    <text evidence="9">The sequence shown here is derived from an EMBL/GenBank/DDBJ whole genome shotgun (WGS) entry which is preliminary data.</text>
</comment>
<keyword evidence="4" id="KW-0238">DNA-binding</keyword>
<evidence type="ECO:0000259" key="7">
    <source>
        <dbReference type="Pfam" id="PF04542"/>
    </source>
</evidence>
<reference evidence="9 10" key="1">
    <citation type="submission" date="2024-01" db="EMBL/GenBank/DDBJ databases">
        <title>Description of Olsenella sp. nov., isolated from pig feces.</title>
        <authorList>
            <person name="Chang Y.-H."/>
        </authorList>
    </citation>
    <scope>NUCLEOTIDE SEQUENCE [LARGE SCALE GENOMIC DNA]</scope>
    <source>
        <strain evidence="9 10">YH-ols2223</strain>
    </source>
</reference>
<dbReference type="InterPro" id="IPR014284">
    <property type="entry name" value="RNA_pol_sigma-70_dom"/>
</dbReference>
<comment type="similarity">
    <text evidence="1">Belongs to the sigma-70 factor family. ECF subfamily.</text>
</comment>
<feature type="compositionally biased region" description="Low complexity" evidence="6">
    <location>
        <begin position="195"/>
        <end position="204"/>
    </location>
</feature>
<dbReference type="InterPro" id="IPR036388">
    <property type="entry name" value="WH-like_DNA-bd_sf"/>
</dbReference>
<feature type="region of interest" description="Disordered" evidence="6">
    <location>
        <begin position="178"/>
        <end position="221"/>
    </location>
</feature>
<dbReference type="NCBIfam" id="TIGR02937">
    <property type="entry name" value="sigma70-ECF"/>
    <property type="match status" value="1"/>
</dbReference>
<dbReference type="InterPro" id="IPR013324">
    <property type="entry name" value="RNA_pol_sigma_r3/r4-like"/>
</dbReference>
<protein>
    <submittedName>
        <fullName evidence="9">Sigma-70 family RNA polymerase sigma factor</fullName>
    </submittedName>
</protein>
<evidence type="ECO:0000256" key="4">
    <source>
        <dbReference type="ARBA" id="ARBA00023125"/>
    </source>
</evidence>
<accession>A0ABU7RC95</accession>
<dbReference type="InterPro" id="IPR013249">
    <property type="entry name" value="RNA_pol_sigma70_r4_t2"/>
</dbReference>
<name>A0ABU7RC95_9ACTN</name>
<dbReference type="Gene3D" id="1.10.10.10">
    <property type="entry name" value="Winged helix-like DNA-binding domain superfamily/Winged helix DNA-binding domain"/>
    <property type="match status" value="1"/>
</dbReference>
<evidence type="ECO:0000259" key="8">
    <source>
        <dbReference type="Pfam" id="PF08281"/>
    </source>
</evidence>
<evidence type="ECO:0000256" key="5">
    <source>
        <dbReference type="ARBA" id="ARBA00023163"/>
    </source>
</evidence>
<keyword evidence="10" id="KW-1185">Reference proteome</keyword>
<dbReference type="InterPro" id="IPR039425">
    <property type="entry name" value="RNA_pol_sigma-70-like"/>
</dbReference>